<evidence type="ECO:0000313" key="3">
    <source>
        <dbReference type="EMBL" id="RVX02291.1"/>
    </source>
</evidence>
<dbReference type="AlphaFoldDB" id="A0A438J002"/>
<name>A0A438J002_VITVI</name>
<feature type="domain" description="Disease resistance R13L4/SHOC-2-like LRR" evidence="2">
    <location>
        <begin position="58"/>
        <end position="166"/>
    </location>
</feature>
<sequence>MGHNEDVVSAWGGICDVPHRIGEEVPGAIYVETPLNQSTSNDEVESRTMLFSGLEFLSHHKCLCKLFLGGTIRKLPVDITLYPPNLVQLKLSETHLEEDPMGILGRLPNLRILKLFERTYVGTKTNCHRGEFLRLEFPQMQQLWSLEDLSVEEGAMPNLKTLKIEWSQYEEVPTWIIAVEKAPTSKPL</sequence>
<evidence type="ECO:0000259" key="2">
    <source>
        <dbReference type="Pfam" id="PF23598"/>
    </source>
</evidence>
<dbReference type="Proteomes" id="UP000288805">
    <property type="component" value="Unassembled WGS sequence"/>
</dbReference>
<accession>A0A438J002</accession>
<organism evidence="3 4">
    <name type="scientific">Vitis vinifera</name>
    <name type="common">Grape</name>
    <dbReference type="NCBI Taxonomy" id="29760"/>
    <lineage>
        <taxon>Eukaryota</taxon>
        <taxon>Viridiplantae</taxon>
        <taxon>Streptophyta</taxon>
        <taxon>Embryophyta</taxon>
        <taxon>Tracheophyta</taxon>
        <taxon>Spermatophyta</taxon>
        <taxon>Magnoliopsida</taxon>
        <taxon>eudicotyledons</taxon>
        <taxon>Gunneridae</taxon>
        <taxon>Pentapetalae</taxon>
        <taxon>rosids</taxon>
        <taxon>Vitales</taxon>
        <taxon>Vitaceae</taxon>
        <taxon>Viteae</taxon>
        <taxon>Vitis</taxon>
    </lineage>
</organism>
<evidence type="ECO:0000256" key="1">
    <source>
        <dbReference type="ARBA" id="ARBA00022737"/>
    </source>
</evidence>
<dbReference type="EMBL" id="QGNW01000071">
    <property type="protein sequence ID" value="RVX02291.1"/>
    <property type="molecule type" value="Genomic_DNA"/>
</dbReference>
<dbReference type="SUPFAM" id="SSF52058">
    <property type="entry name" value="L domain-like"/>
    <property type="match status" value="1"/>
</dbReference>
<dbReference type="InterPro" id="IPR055414">
    <property type="entry name" value="LRR_R13L4/SHOC2-like"/>
</dbReference>
<dbReference type="PANTHER" id="PTHR15140">
    <property type="entry name" value="TUBULIN-SPECIFIC CHAPERONE E"/>
    <property type="match status" value="1"/>
</dbReference>
<comment type="caution">
    <text evidence="3">The sequence shown here is derived from an EMBL/GenBank/DDBJ whole genome shotgun (WGS) entry which is preliminary data.</text>
</comment>
<evidence type="ECO:0000313" key="4">
    <source>
        <dbReference type="Proteomes" id="UP000288805"/>
    </source>
</evidence>
<protein>
    <submittedName>
        <fullName evidence="3">Disease resistance protein RPP8</fullName>
    </submittedName>
</protein>
<proteinExistence type="predicted"/>
<dbReference type="Pfam" id="PF23598">
    <property type="entry name" value="LRR_14"/>
    <property type="match status" value="1"/>
</dbReference>
<gene>
    <name evidence="3" type="primary">RPP8_10</name>
    <name evidence="3" type="ORF">CK203_028437</name>
</gene>
<reference evidence="3 4" key="1">
    <citation type="journal article" date="2018" name="PLoS Genet.">
        <title>Population sequencing reveals clonal diversity and ancestral inbreeding in the grapevine cultivar Chardonnay.</title>
        <authorList>
            <person name="Roach M.J."/>
            <person name="Johnson D.L."/>
            <person name="Bohlmann J."/>
            <person name="van Vuuren H.J."/>
            <person name="Jones S.J."/>
            <person name="Pretorius I.S."/>
            <person name="Schmidt S.A."/>
            <person name="Borneman A.R."/>
        </authorList>
    </citation>
    <scope>NUCLEOTIDE SEQUENCE [LARGE SCALE GENOMIC DNA]</scope>
    <source>
        <strain evidence="4">cv. Chardonnay</strain>
        <tissue evidence="3">Leaf</tissue>
    </source>
</reference>
<dbReference type="Gene3D" id="3.80.10.10">
    <property type="entry name" value="Ribonuclease Inhibitor"/>
    <property type="match status" value="1"/>
</dbReference>
<dbReference type="InterPro" id="IPR032675">
    <property type="entry name" value="LRR_dom_sf"/>
</dbReference>
<dbReference type="PANTHER" id="PTHR15140:SF57">
    <property type="entry name" value="RX N-TERMINAL DOMAIN-CONTAINING PROTEIN"/>
    <property type="match status" value="1"/>
</dbReference>
<keyword evidence="1" id="KW-0677">Repeat</keyword>